<comment type="caution">
    <text evidence="4">The sequence shown here is derived from an EMBL/GenBank/DDBJ whole genome shotgun (WGS) entry which is preliminary data.</text>
</comment>
<feature type="region of interest" description="Disordered" evidence="1">
    <location>
        <begin position="106"/>
        <end position="125"/>
    </location>
</feature>
<evidence type="ECO:0000256" key="1">
    <source>
        <dbReference type="SAM" id="MobiDB-lite"/>
    </source>
</evidence>
<evidence type="ECO:0000259" key="2">
    <source>
        <dbReference type="Pfam" id="PF00931"/>
    </source>
</evidence>
<dbReference type="InterPro" id="IPR002182">
    <property type="entry name" value="NB-ARC"/>
</dbReference>
<dbReference type="Pfam" id="PF00931">
    <property type="entry name" value="NB-ARC"/>
    <property type="match status" value="1"/>
</dbReference>
<organism evidence="4 5">
    <name type="scientific">Planktothrix paucivesiculata PCC 9631</name>
    <dbReference type="NCBI Taxonomy" id="671071"/>
    <lineage>
        <taxon>Bacteria</taxon>
        <taxon>Bacillati</taxon>
        <taxon>Cyanobacteriota</taxon>
        <taxon>Cyanophyceae</taxon>
        <taxon>Oscillatoriophycideae</taxon>
        <taxon>Oscillatoriales</taxon>
        <taxon>Microcoleaceae</taxon>
        <taxon>Planktothrix</taxon>
    </lineage>
</organism>
<dbReference type="Proteomes" id="UP000182190">
    <property type="component" value="Unassembled WGS sequence"/>
</dbReference>
<dbReference type="SUPFAM" id="SSF52540">
    <property type="entry name" value="P-loop containing nucleoside triphosphate hydrolases"/>
    <property type="match status" value="1"/>
</dbReference>
<dbReference type="InterPro" id="IPR027417">
    <property type="entry name" value="P-loop_NTPase"/>
</dbReference>
<feature type="compositionally biased region" description="Low complexity" evidence="1">
    <location>
        <begin position="108"/>
        <end position="124"/>
    </location>
</feature>
<accession>A0A7Z9DZ82</accession>
<dbReference type="RefSeq" id="WP_083618568.1">
    <property type="nucleotide sequence ID" value="NZ_LR735008.1"/>
</dbReference>
<sequence length="450" mass="51562">MNTEEALKLADELVFAHTGKHLEHLQKAVLEGTLQGHTYTKIAGETYSSEGYVRDIGSKLWKLLSEELGENLTKSNVRAKLDKLEFNNFTSATVQGNVTVNNLNFCPNQEQSHSSNNNQSNSTQPKKYYDLKEAPEISSFYNRTSELSILKQWILEENIRLITIYGLSEMGKSSLTVQLISQIKDQFDLIIWRSLSNTPKLLTLQTNIIESITQYQDISLPTLLDYFSSERCLLILDDVHCIFSYEKLAGQYQQYYDDYTAFFQKIATSCHNSCLILLSWEKPRDIATLEAKNSLLRTLQLKGLGEEGKKILKEKGLMDEENWSELIALYQGHPVWLKIIANTIKDLFNSSVTEFLACNILFLGDIEPLLQRHWQRLSKPEKQIVVRIAQATEPVEMRQLLSNFESSHEDILTVIQSLGRRGLVERVTENRRSLLILNPIFKLFVTIATD</sequence>
<gene>
    <name evidence="4" type="ORF">PL9631_490081</name>
</gene>
<dbReference type="EMBL" id="CZCS02000189">
    <property type="protein sequence ID" value="VXD20045.1"/>
    <property type="molecule type" value="Genomic_DNA"/>
</dbReference>
<name>A0A7Z9DZ82_9CYAN</name>
<feature type="domain" description="NB-ARC" evidence="2">
    <location>
        <begin position="148"/>
        <end position="247"/>
    </location>
</feature>
<protein>
    <submittedName>
        <fullName evidence="4">WD-repeat protein</fullName>
    </submittedName>
</protein>
<reference evidence="4" key="1">
    <citation type="submission" date="2019-10" db="EMBL/GenBank/DDBJ databases">
        <authorList>
            <consortium name="Genoscope - CEA"/>
            <person name="William W."/>
        </authorList>
    </citation>
    <scope>NUCLEOTIDE SEQUENCE [LARGE SCALE GENOMIC DNA]</scope>
    <source>
        <strain evidence="4">BBR_PRJEB10994</strain>
    </source>
</reference>
<proteinExistence type="predicted"/>
<dbReference type="InterPro" id="IPR058651">
    <property type="entry name" value="HTH_VMAP-M9"/>
</dbReference>
<dbReference type="GO" id="GO:0043531">
    <property type="term" value="F:ADP binding"/>
    <property type="evidence" value="ECO:0007669"/>
    <property type="project" value="InterPro"/>
</dbReference>
<evidence type="ECO:0000313" key="4">
    <source>
        <dbReference type="EMBL" id="VXD20045.1"/>
    </source>
</evidence>
<keyword evidence="5" id="KW-1185">Reference proteome</keyword>
<dbReference type="AlphaFoldDB" id="A0A7Z9DZ82"/>
<evidence type="ECO:0000313" key="5">
    <source>
        <dbReference type="Proteomes" id="UP000182190"/>
    </source>
</evidence>
<dbReference type="Pfam" id="PF26355">
    <property type="entry name" value="HTH_VMAP-M9"/>
    <property type="match status" value="1"/>
</dbReference>
<dbReference type="OrthoDB" id="581379at2"/>
<dbReference type="PRINTS" id="PR00364">
    <property type="entry name" value="DISEASERSIST"/>
</dbReference>
<dbReference type="Gene3D" id="3.40.50.300">
    <property type="entry name" value="P-loop containing nucleotide triphosphate hydrolases"/>
    <property type="match status" value="1"/>
</dbReference>
<evidence type="ECO:0000259" key="3">
    <source>
        <dbReference type="Pfam" id="PF26355"/>
    </source>
</evidence>
<feature type="domain" description="vWA-MoxR associated protein N-terminal HTH" evidence="3">
    <location>
        <begin position="1"/>
        <end position="83"/>
    </location>
</feature>